<feature type="transmembrane region" description="Helical" evidence="5">
    <location>
        <begin position="64"/>
        <end position="81"/>
    </location>
</feature>
<evidence type="ECO:0000256" key="2">
    <source>
        <dbReference type="ARBA" id="ARBA00022692"/>
    </source>
</evidence>
<dbReference type="InterPro" id="IPR005821">
    <property type="entry name" value="Ion_trans_dom"/>
</dbReference>
<dbReference type="EMBL" id="BJYS01000062">
    <property type="protein sequence ID" value="GEO07423.1"/>
    <property type="molecule type" value="Genomic_DNA"/>
</dbReference>
<comment type="subcellular location">
    <subcellularLocation>
        <location evidence="1">Membrane</location>
        <topology evidence="1">Multi-pass membrane protein</topology>
    </subcellularLocation>
</comment>
<evidence type="ECO:0000313" key="7">
    <source>
        <dbReference type="EMBL" id="GEO07423.1"/>
    </source>
</evidence>
<name>A0A512B633_9BACT</name>
<accession>A0A512B633</accession>
<dbReference type="Proteomes" id="UP000321532">
    <property type="component" value="Unassembled WGS sequence"/>
</dbReference>
<dbReference type="AlphaFoldDB" id="A0A512B633"/>
<evidence type="ECO:0000256" key="1">
    <source>
        <dbReference type="ARBA" id="ARBA00004141"/>
    </source>
</evidence>
<dbReference type="InterPro" id="IPR027359">
    <property type="entry name" value="Volt_channel_dom_sf"/>
</dbReference>
<feature type="domain" description="Ion transport" evidence="6">
    <location>
        <begin position="27"/>
        <end position="97"/>
    </location>
</feature>
<dbReference type="GO" id="GO:0016020">
    <property type="term" value="C:membrane"/>
    <property type="evidence" value="ECO:0007669"/>
    <property type="project" value="UniProtKB-SubCell"/>
</dbReference>
<comment type="caution">
    <text evidence="7">The sequence shown here is derived from an EMBL/GenBank/DDBJ whole genome shotgun (WGS) entry which is preliminary data.</text>
</comment>
<keyword evidence="3 5" id="KW-1133">Transmembrane helix</keyword>
<evidence type="ECO:0000256" key="3">
    <source>
        <dbReference type="ARBA" id="ARBA00022989"/>
    </source>
</evidence>
<proteinExistence type="predicted"/>
<keyword evidence="2 5" id="KW-0812">Transmembrane</keyword>
<keyword evidence="4 5" id="KW-0472">Membrane</keyword>
<dbReference type="GO" id="GO:0005216">
    <property type="term" value="F:monoatomic ion channel activity"/>
    <property type="evidence" value="ECO:0007669"/>
    <property type="project" value="InterPro"/>
</dbReference>
<gene>
    <name evidence="7" type="ORF">AAE02nite_50870</name>
</gene>
<evidence type="ECO:0000313" key="8">
    <source>
        <dbReference type="Proteomes" id="UP000321532"/>
    </source>
</evidence>
<evidence type="ECO:0000256" key="5">
    <source>
        <dbReference type="SAM" id="Phobius"/>
    </source>
</evidence>
<organism evidence="7 8">
    <name type="scientific">Adhaeribacter aerolatus</name>
    <dbReference type="NCBI Taxonomy" id="670289"/>
    <lineage>
        <taxon>Bacteria</taxon>
        <taxon>Pseudomonadati</taxon>
        <taxon>Bacteroidota</taxon>
        <taxon>Cytophagia</taxon>
        <taxon>Cytophagales</taxon>
        <taxon>Hymenobacteraceae</taxon>
        <taxon>Adhaeribacter</taxon>
    </lineage>
</organism>
<evidence type="ECO:0000256" key="4">
    <source>
        <dbReference type="ARBA" id="ARBA00023136"/>
    </source>
</evidence>
<protein>
    <recommendedName>
        <fullName evidence="6">Ion transport domain-containing protein</fullName>
    </recommendedName>
</protein>
<evidence type="ECO:0000259" key="6">
    <source>
        <dbReference type="Pfam" id="PF00520"/>
    </source>
</evidence>
<dbReference type="PRINTS" id="PR00169">
    <property type="entry name" value="KCHANNEL"/>
</dbReference>
<dbReference type="Pfam" id="PF00520">
    <property type="entry name" value="Ion_trans"/>
    <property type="match status" value="1"/>
</dbReference>
<dbReference type="SUPFAM" id="SSF81324">
    <property type="entry name" value="Voltage-gated potassium channels"/>
    <property type="match status" value="1"/>
</dbReference>
<reference evidence="7 8" key="1">
    <citation type="submission" date="2019-07" db="EMBL/GenBank/DDBJ databases">
        <title>Whole genome shotgun sequence of Adhaeribacter aerolatus NBRC 106133.</title>
        <authorList>
            <person name="Hosoyama A."/>
            <person name="Uohara A."/>
            <person name="Ohji S."/>
            <person name="Ichikawa N."/>
        </authorList>
    </citation>
    <scope>NUCLEOTIDE SEQUENCE [LARGE SCALE GENOMIC DNA]</scope>
    <source>
        <strain evidence="7 8">NBRC 106133</strain>
    </source>
</reference>
<dbReference type="Gene3D" id="1.20.120.350">
    <property type="entry name" value="Voltage-gated potassium channels. Chain C"/>
    <property type="match status" value="1"/>
</dbReference>
<feature type="transmembrane region" description="Helical" evidence="5">
    <location>
        <begin position="31"/>
        <end position="52"/>
    </location>
</feature>
<sequence>MRHHNLLSRLRARLYIIVYHTDTFAGRLFDVFLLVIILLSVLTVILESISALKQQYFTQFRNMEWVYTILFTIKYLLRVWVSPKPRRYIFSFFGVVD</sequence>
<keyword evidence="8" id="KW-1185">Reference proteome</keyword>